<dbReference type="SUPFAM" id="SSF55729">
    <property type="entry name" value="Acyl-CoA N-acyltransferases (Nat)"/>
    <property type="match status" value="1"/>
</dbReference>
<reference evidence="2" key="2">
    <citation type="journal article" date="2021" name="PeerJ">
        <title>Extensive microbial diversity within the chicken gut microbiome revealed by metagenomics and culture.</title>
        <authorList>
            <person name="Gilroy R."/>
            <person name="Ravi A."/>
            <person name="Getino M."/>
            <person name="Pursley I."/>
            <person name="Horton D.L."/>
            <person name="Alikhan N.F."/>
            <person name="Baker D."/>
            <person name="Gharbi K."/>
            <person name="Hall N."/>
            <person name="Watson M."/>
            <person name="Adriaenssens E.M."/>
            <person name="Foster-Nyarko E."/>
            <person name="Jarju S."/>
            <person name="Secka A."/>
            <person name="Antonio M."/>
            <person name="Oren A."/>
            <person name="Chaudhuri R.R."/>
            <person name="La Ragione R."/>
            <person name="Hildebrand F."/>
            <person name="Pallen M.J."/>
        </authorList>
    </citation>
    <scope>NUCLEOTIDE SEQUENCE</scope>
    <source>
        <strain evidence="2">ChiSjej3B21-11622</strain>
    </source>
</reference>
<protein>
    <submittedName>
        <fullName evidence="2">GNAT family N-acetyltransferase</fullName>
    </submittedName>
</protein>
<gene>
    <name evidence="2" type="ORF">IAB26_05315</name>
</gene>
<dbReference type="Proteomes" id="UP000886886">
    <property type="component" value="Unassembled WGS sequence"/>
</dbReference>
<dbReference type="CDD" id="cd04301">
    <property type="entry name" value="NAT_SF"/>
    <property type="match status" value="1"/>
</dbReference>
<dbReference type="PROSITE" id="PS51186">
    <property type="entry name" value="GNAT"/>
    <property type="match status" value="1"/>
</dbReference>
<sequence length="119" mass="13358">MPIHDYPAVYQLWLSCKGMGLNDVDDSESGIARFLERNPTTCFVSETDGKLNGVILAGSDGRRGYIYHTAVHPSCRKQGIGSALVRAELNAFWEKQGFTVRTDLVYRNQSLVEMMRIDT</sequence>
<accession>A0A9D0ZV38</accession>
<evidence type="ECO:0000259" key="1">
    <source>
        <dbReference type="PROSITE" id="PS51186"/>
    </source>
</evidence>
<feature type="domain" description="N-acetyltransferase" evidence="1">
    <location>
        <begin position="1"/>
        <end position="119"/>
    </location>
</feature>
<dbReference type="InterPro" id="IPR000182">
    <property type="entry name" value="GNAT_dom"/>
</dbReference>
<comment type="caution">
    <text evidence="2">The sequence shown here is derived from an EMBL/GenBank/DDBJ whole genome shotgun (WGS) entry which is preliminary data.</text>
</comment>
<proteinExistence type="predicted"/>
<name>A0A9D0ZV38_9FIRM</name>
<dbReference type="GO" id="GO:0016747">
    <property type="term" value="F:acyltransferase activity, transferring groups other than amino-acyl groups"/>
    <property type="evidence" value="ECO:0007669"/>
    <property type="project" value="InterPro"/>
</dbReference>
<organism evidence="2 3">
    <name type="scientific">Candidatus Limivivens merdigallinarum</name>
    <dbReference type="NCBI Taxonomy" id="2840859"/>
    <lineage>
        <taxon>Bacteria</taxon>
        <taxon>Bacillati</taxon>
        <taxon>Bacillota</taxon>
        <taxon>Clostridia</taxon>
        <taxon>Lachnospirales</taxon>
        <taxon>Lachnospiraceae</taxon>
        <taxon>Lachnospiraceae incertae sedis</taxon>
        <taxon>Candidatus Limivivens</taxon>
    </lineage>
</organism>
<evidence type="ECO:0000313" key="3">
    <source>
        <dbReference type="Proteomes" id="UP000886886"/>
    </source>
</evidence>
<evidence type="ECO:0000313" key="2">
    <source>
        <dbReference type="EMBL" id="HIQ95965.1"/>
    </source>
</evidence>
<dbReference type="Pfam" id="PF00583">
    <property type="entry name" value="Acetyltransf_1"/>
    <property type="match status" value="1"/>
</dbReference>
<dbReference type="EMBL" id="DVFT01000081">
    <property type="protein sequence ID" value="HIQ95965.1"/>
    <property type="molecule type" value="Genomic_DNA"/>
</dbReference>
<reference evidence="2" key="1">
    <citation type="submission" date="2020-10" db="EMBL/GenBank/DDBJ databases">
        <authorList>
            <person name="Gilroy R."/>
        </authorList>
    </citation>
    <scope>NUCLEOTIDE SEQUENCE</scope>
    <source>
        <strain evidence="2">ChiSjej3B21-11622</strain>
    </source>
</reference>
<dbReference type="InterPro" id="IPR016181">
    <property type="entry name" value="Acyl_CoA_acyltransferase"/>
</dbReference>
<dbReference type="Gene3D" id="3.40.630.30">
    <property type="match status" value="1"/>
</dbReference>
<dbReference type="AlphaFoldDB" id="A0A9D0ZV38"/>